<comment type="similarity">
    <text evidence="2">Belongs to the CDP-alcohol phosphatidyltransferase class-I family.</text>
</comment>
<evidence type="ECO:0000256" key="1">
    <source>
        <dbReference type="ARBA" id="ARBA00022679"/>
    </source>
</evidence>
<dbReference type="InterPro" id="IPR048254">
    <property type="entry name" value="CDP_ALCOHOL_P_TRANSF_CS"/>
</dbReference>
<keyword evidence="3" id="KW-0812">Transmembrane</keyword>
<dbReference type="OrthoDB" id="7390033at2"/>
<protein>
    <submittedName>
        <fullName evidence="4">CDP-alcohol phosphatidyltransferase</fullName>
    </submittedName>
</protein>
<organism evidence="4 5">
    <name type="scientific">Georgenia ruanii</name>
    <dbReference type="NCBI Taxonomy" id="348442"/>
    <lineage>
        <taxon>Bacteria</taxon>
        <taxon>Bacillati</taxon>
        <taxon>Actinomycetota</taxon>
        <taxon>Actinomycetes</taxon>
        <taxon>Micrococcales</taxon>
        <taxon>Bogoriellaceae</taxon>
        <taxon>Georgenia</taxon>
    </lineage>
</organism>
<dbReference type="GO" id="GO:0008654">
    <property type="term" value="P:phospholipid biosynthetic process"/>
    <property type="evidence" value="ECO:0007669"/>
    <property type="project" value="InterPro"/>
</dbReference>
<evidence type="ECO:0000313" key="5">
    <source>
        <dbReference type="Proteomes" id="UP000429644"/>
    </source>
</evidence>
<dbReference type="AlphaFoldDB" id="A0A7J9UU07"/>
<sequence>MDVTTRSFTEAVRALGVAQKSNRGAPLYSRLVNRPLGRILAAAAHQVGLSPNQVTGVSACFTFTGIALVAMVPPSPAMAAVIAVLLVIGYGLDSADGQLARLLGRGSPAGEWLDHVCDSLKTATIHLAVVVSLYRFADLPTDLLLVVPLAYSALDTTLFFAFILTERLRKPSGPRLATADSSRPSVLRAMLSAPTDYGILCLVFFTLAWPHVFLVAYGVMLLGTAGYALLALPKWYRDVSRLREGA</sequence>
<evidence type="ECO:0000256" key="2">
    <source>
        <dbReference type="RuleBase" id="RU003750"/>
    </source>
</evidence>
<keyword evidence="3" id="KW-1133">Transmembrane helix</keyword>
<evidence type="ECO:0000256" key="3">
    <source>
        <dbReference type="SAM" id="Phobius"/>
    </source>
</evidence>
<keyword evidence="1 2" id="KW-0808">Transferase</keyword>
<feature type="transmembrane region" description="Helical" evidence="3">
    <location>
        <begin position="186"/>
        <end position="208"/>
    </location>
</feature>
<dbReference type="RefSeq" id="WP_152230731.1">
    <property type="nucleotide sequence ID" value="NZ_BAAAOT010000003.1"/>
</dbReference>
<feature type="transmembrane region" description="Helical" evidence="3">
    <location>
        <begin position="143"/>
        <end position="165"/>
    </location>
</feature>
<accession>A0A7J9UU07</accession>
<proteinExistence type="inferred from homology"/>
<keyword evidence="3" id="KW-0472">Membrane</keyword>
<feature type="transmembrane region" description="Helical" evidence="3">
    <location>
        <begin position="77"/>
        <end position="95"/>
    </location>
</feature>
<reference evidence="4 5" key="1">
    <citation type="submission" date="2019-10" db="EMBL/GenBank/DDBJ databases">
        <title>Georgenia wutianyii sp. nov. and Georgenia yuyongxinii sp. nov. isolated from plateau pika (Ochotona curzoniae) in the Qinghai-Tibet plateau of China.</title>
        <authorList>
            <person name="Tian Z."/>
        </authorList>
    </citation>
    <scope>NUCLEOTIDE SEQUENCE [LARGE SCALE GENOMIC DNA]</scope>
    <source>
        <strain evidence="4 5">JCM 15130</strain>
    </source>
</reference>
<gene>
    <name evidence="4" type="ORF">GB882_05360</name>
</gene>
<dbReference type="EMBL" id="WHPD01001176">
    <property type="protein sequence ID" value="MPV88088.1"/>
    <property type="molecule type" value="Genomic_DNA"/>
</dbReference>
<feature type="transmembrane region" description="Helical" evidence="3">
    <location>
        <begin position="214"/>
        <end position="233"/>
    </location>
</feature>
<name>A0A7J9UU07_9MICO</name>
<dbReference type="PROSITE" id="PS00379">
    <property type="entry name" value="CDP_ALCOHOL_P_TRANSF"/>
    <property type="match status" value="1"/>
</dbReference>
<dbReference type="GO" id="GO:0016020">
    <property type="term" value="C:membrane"/>
    <property type="evidence" value="ECO:0007669"/>
    <property type="project" value="InterPro"/>
</dbReference>
<dbReference type="Proteomes" id="UP000429644">
    <property type="component" value="Unassembled WGS sequence"/>
</dbReference>
<keyword evidence="5" id="KW-1185">Reference proteome</keyword>
<dbReference type="InterPro" id="IPR000462">
    <property type="entry name" value="CDP-OH_P_trans"/>
</dbReference>
<dbReference type="InterPro" id="IPR043130">
    <property type="entry name" value="CDP-OH_PTrfase_TM_dom"/>
</dbReference>
<dbReference type="Gene3D" id="1.20.120.1760">
    <property type="match status" value="1"/>
</dbReference>
<comment type="caution">
    <text evidence="4">The sequence shown here is derived from an EMBL/GenBank/DDBJ whole genome shotgun (WGS) entry which is preliminary data.</text>
</comment>
<dbReference type="GO" id="GO:0016780">
    <property type="term" value="F:phosphotransferase activity, for other substituted phosphate groups"/>
    <property type="evidence" value="ECO:0007669"/>
    <property type="project" value="InterPro"/>
</dbReference>
<evidence type="ECO:0000313" key="4">
    <source>
        <dbReference type="EMBL" id="MPV88088.1"/>
    </source>
</evidence>
<dbReference type="Pfam" id="PF01066">
    <property type="entry name" value="CDP-OH_P_transf"/>
    <property type="match status" value="1"/>
</dbReference>